<dbReference type="CDD" id="cd01650">
    <property type="entry name" value="RT_nLTR_like"/>
    <property type="match status" value="1"/>
</dbReference>
<proteinExistence type="predicted"/>
<dbReference type="Pfam" id="PF00078">
    <property type="entry name" value="RVT_1"/>
    <property type="match status" value="1"/>
</dbReference>
<gene>
    <name evidence="3" type="ORF">FSB_LOCUS2240</name>
</gene>
<dbReference type="SUPFAM" id="SSF56672">
    <property type="entry name" value="DNA/RNA polymerases"/>
    <property type="match status" value="1"/>
</dbReference>
<evidence type="ECO:0000259" key="2">
    <source>
        <dbReference type="PROSITE" id="PS50878"/>
    </source>
</evidence>
<dbReference type="PANTHER" id="PTHR46890">
    <property type="entry name" value="NON-LTR RETROLELEMENT REVERSE TRANSCRIPTASE-LIKE PROTEIN-RELATED"/>
    <property type="match status" value="1"/>
</dbReference>
<dbReference type="AlphaFoldDB" id="A0A2N9EI09"/>
<feature type="compositionally biased region" description="Basic and acidic residues" evidence="1">
    <location>
        <begin position="313"/>
        <end position="322"/>
    </location>
</feature>
<dbReference type="InterPro" id="IPR036691">
    <property type="entry name" value="Endo/exonu/phosph_ase_sf"/>
</dbReference>
<evidence type="ECO:0000313" key="3">
    <source>
        <dbReference type="EMBL" id="SPC74358.1"/>
    </source>
</evidence>
<dbReference type="PROSITE" id="PS50878">
    <property type="entry name" value="RT_POL"/>
    <property type="match status" value="1"/>
</dbReference>
<dbReference type="Gene3D" id="3.60.10.10">
    <property type="entry name" value="Endonuclease/exonuclease/phosphatase"/>
    <property type="match status" value="1"/>
</dbReference>
<feature type="domain" description="Reverse transcriptase" evidence="2">
    <location>
        <begin position="794"/>
        <end position="1076"/>
    </location>
</feature>
<dbReference type="InterPro" id="IPR052343">
    <property type="entry name" value="Retrotransposon-Effector_Assoc"/>
</dbReference>
<dbReference type="InterPro" id="IPR000477">
    <property type="entry name" value="RT_dom"/>
</dbReference>
<reference evidence="3" key="1">
    <citation type="submission" date="2018-02" db="EMBL/GenBank/DDBJ databases">
        <authorList>
            <person name="Cohen D.B."/>
            <person name="Kent A.D."/>
        </authorList>
    </citation>
    <scope>NUCLEOTIDE SEQUENCE</scope>
</reference>
<dbReference type="InterPro" id="IPR026960">
    <property type="entry name" value="RVT-Znf"/>
</dbReference>
<accession>A0A2N9EI09</accession>
<dbReference type="EMBL" id="OIVN01000105">
    <property type="protein sequence ID" value="SPC74358.1"/>
    <property type="molecule type" value="Genomic_DNA"/>
</dbReference>
<organism evidence="3">
    <name type="scientific">Fagus sylvatica</name>
    <name type="common">Beechnut</name>
    <dbReference type="NCBI Taxonomy" id="28930"/>
    <lineage>
        <taxon>Eukaryota</taxon>
        <taxon>Viridiplantae</taxon>
        <taxon>Streptophyta</taxon>
        <taxon>Embryophyta</taxon>
        <taxon>Tracheophyta</taxon>
        <taxon>Spermatophyta</taxon>
        <taxon>Magnoliopsida</taxon>
        <taxon>eudicotyledons</taxon>
        <taxon>Gunneridae</taxon>
        <taxon>Pentapetalae</taxon>
        <taxon>rosids</taxon>
        <taxon>fabids</taxon>
        <taxon>Fagales</taxon>
        <taxon>Fagaceae</taxon>
        <taxon>Fagus</taxon>
    </lineage>
</organism>
<dbReference type="PANTHER" id="PTHR46890:SF50">
    <property type="entry name" value="RNA-DIRECTED DNA POLYMERASE, EUKARYOTA, REVERSE TRANSCRIPTASE ZINC-BINDING DOMAIN PROTEIN-RELATED"/>
    <property type="match status" value="1"/>
</dbReference>
<feature type="region of interest" description="Disordered" evidence="1">
    <location>
        <begin position="399"/>
        <end position="421"/>
    </location>
</feature>
<feature type="region of interest" description="Disordered" evidence="1">
    <location>
        <begin position="298"/>
        <end position="327"/>
    </location>
</feature>
<dbReference type="Pfam" id="PF13966">
    <property type="entry name" value="zf-RVT"/>
    <property type="match status" value="1"/>
</dbReference>
<evidence type="ECO:0000256" key="1">
    <source>
        <dbReference type="SAM" id="MobiDB-lite"/>
    </source>
</evidence>
<dbReference type="SUPFAM" id="SSF56219">
    <property type="entry name" value="DNase I-like"/>
    <property type="match status" value="1"/>
</dbReference>
<dbReference type="InterPro" id="IPR043502">
    <property type="entry name" value="DNA/RNA_pol_sf"/>
</dbReference>
<name>A0A2N9EI09_FAGSY</name>
<protein>
    <recommendedName>
        <fullName evidence="2">Reverse transcriptase domain-containing protein</fullName>
    </recommendedName>
</protein>
<sequence>MGNSRFFNVESKSYELVHHVNELRIVERGQKHLSHVTMGLVTARWCHDILLEFATLPPDQNAFRSFREGNKVFFIQKQRNGKGRFVSVTVLGDTKGKGSVIIPEGRAAGGWRGFSQEINAILTLVATVVNQLRRQTPLHNVSEPQHGSNSSGDSRSFKDAVILGNKIPDILHASNSVRIDSRDCSEDNTDSVEIFLKVVVGYGPDNSWEVKWAGVVDKPSSITIQNTAPIVTNAVPIGPKVNTKPNFPNNTFKPEAPLIKPNLSAQACKTNTFVKIKDPKPAPNPRFIWKPREVAGKAVGEASGARNPNHVSIHSEEPESPHSDSSMVPISQIPPIAEVFQGCGAVTKTWGSSSEWFIDLCDGRRVRLPMDMHNPVADHDIETTQKLIQWVSSHQDEFDMGCEDDGSTWGSQELEDGSEHSKTMMIKSGIVESEEEMPIMVELAIEVPTAMEHDSGEEVKAFGRTPSEKVLRKLRGVGKVLGASFEGYERVLELLMDIEARHKQKQDGALCSCRPSRSGRKCCSELKGSNGASGGILLMWANVQGTMWTGVSRVQWGFGGILLMWAKRCVEKLEDAFGIYSVSCKFKNVADQKVWMYTGVYGPNADRERSLMWDELAGIRSWWGLPWCVGGDFNVVRFPSKRMGSVGFSPGMYEFSDFISDNGLIDIPLSGGNFTWLNNREMVSMSRIDRFLYIADWEEGFITIYQKRLVRLTSDHFPIMLECGSIPRGRQPFRFENMRLKADGFLEWVRNWWGSYQFSGFNGDKAPGLDGFSLAFFQQCWNVVRSEVLALCQEFHEYCHFERSLNATFVSLIPKKHGADEIKDFRPISLVGGMYKIIAKLLAIRLSVVLGKIISPSQNAFAKGRQILDFVLIANECLDSRLKEANPDMICKLDLEKAYDHVNWEFLLYLLQRRCGFSEKWRRWISFCISSVRFSILVNCNPRGFFQISRSIRQGDPLSPLLFVIIMEALSRLLDKASGVGLLSGFPVGREASDPLKISHLLFADDTLIFCEANPDSLTYLREAYPKLFRIARDKDACVTDNFQRQGDSIHWEVTFSRLAQDWEMESFLSFLEILYSVTITGIGEDKVCWQSSKAHIFQVPPRVAFFTWTAALGRILTAENLRRRRIILVSWYCMCKANGESVDHLLLHCVYAKELWDLVLAMFGMCWVMPGSVRELLAAWQGKMGKHPKHMIWRAVPHCVMWCLWRERNMRIFEDCEQHVDELKLLFLRTLFEWMASTRLFCFSNVLEFIDYCCF</sequence>